<proteinExistence type="predicted"/>
<name>A0ACC0W2F4_9STRA</name>
<dbReference type="Proteomes" id="UP001163321">
    <property type="component" value="Chromosome 5"/>
</dbReference>
<protein>
    <submittedName>
        <fullName evidence="1">Uncharacterized protein</fullName>
    </submittedName>
</protein>
<comment type="caution">
    <text evidence="1">The sequence shown here is derived from an EMBL/GenBank/DDBJ whole genome shotgun (WGS) entry which is preliminary data.</text>
</comment>
<sequence length="859" mass="96164">MKNSIMPCSCHVESISHIHSSAEAQQAQRLQMLAMCENRELTDVILVLQTDNLQAVQEVGAHRVVLATASPFFHALFTSGMIESRKVMPRIPLPEIPVTAFLELLRYMYIGELRVSGESILSILHAANRLELEEVVDICCKQLILELNVSNCVDIYICCDQLRLRASCRFLAHAARAMIDTYFDDVYRSESFKNLSLDAVMKILKHPKESKLGEKKGATFRNDTAAVKTWILHDPFTRQQQVAVVLHSPQKNKVEALPTALTRRKDDTRMVNSMEKLSLVLDKDLAGVDDRATRQLVPTVFVVGGFNSAGALRSIEYLDFHRARWYPAAPMAVQRSYCGVVATTTNKIFVMGGTSSSSHHHNTMETYDPETNGWIAMPSMNYRRSYLGAAVVDNFIYAVGGFNGHAHLASVERFHPQKLQWEPVAPLLTGRSGLAVVALHGLVYAIGGYDGKKHLKSVEVFNPQTNEWSSIASMRYARNGPAAVAHEASNSILVCGGESRHGTRMSTSERLDVTCGTWRDVDALPDCRSGHVAMSVLHESFLFCLGGSRQRDEYLETVQRYDHLSKQWTLHSLLTTPRCGLNVATFRLGRGSNAPLQAFKLGIAHFRVNEGKPAETVQRVELRVETLARLNQTSEVWNAMGVIELHATRTRDTGSKERGQRVLLVDLVGGRDGLQEREGRAVVHIRLGTTRECWFSRRQVLLGLALLSLRDKALERRLHLIVRELDVRVHVLELGEERGRILGHGCRGMQDGHGRGQPEHAKELVHLSYNREPLGFHVAALEQAHDARHAMIFFQVRDKVVHGPCEGLDRGMALERVLVSQRTVAIEVLQLALQPRPTAHTFVYSRDVDVESRRAAQRS</sequence>
<evidence type="ECO:0000313" key="2">
    <source>
        <dbReference type="Proteomes" id="UP001163321"/>
    </source>
</evidence>
<dbReference type="EMBL" id="CM047584">
    <property type="protein sequence ID" value="KAI9912298.1"/>
    <property type="molecule type" value="Genomic_DNA"/>
</dbReference>
<organism evidence="1 2">
    <name type="scientific">Peronosclerospora sorghi</name>
    <dbReference type="NCBI Taxonomy" id="230839"/>
    <lineage>
        <taxon>Eukaryota</taxon>
        <taxon>Sar</taxon>
        <taxon>Stramenopiles</taxon>
        <taxon>Oomycota</taxon>
        <taxon>Peronosporomycetes</taxon>
        <taxon>Peronosporales</taxon>
        <taxon>Peronosporaceae</taxon>
        <taxon>Peronosclerospora</taxon>
    </lineage>
</organism>
<accession>A0ACC0W2F4</accession>
<evidence type="ECO:0000313" key="1">
    <source>
        <dbReference type="EMBL" id="KAI9912298.1"/>
    </source>
</evidence>
<gene>
    <name evidence="1" type="ORF">PsorP6_009820</name>
</gene>
<reference evidence="1 2" key="1">
    <citation type="journal article" date="2022" name="bioRxiv">
        <title>The genome of the oomycete Peronosclerospora sorghi, a cosmopolitan pathogen of maize and sorghum, is inflated with dispersed pseudogenes.</title>
        <authorList>
            <person name="Fletcher K."/>
            <person name="Martin F."/>
            <person name="Isakeit T."/>
            <person name="Cavanaugh K."/>
            <person name="Magill C."/>
            <person name="Michelmore R."/>
        </authorList>
    </citation>
    <scope>NUCLEOTIDE SEQUENCE [LARGE SCALE GENOMIC DNA]</scope>
    <source>
        <strain evidence="1">P6</strain>
    </source>
</reference>
<keyword evidence="2" id="KW-1185">Reference proteome</keyword>